<reference evidence="1 2" key="1">
    <citation type="submission" date="2024-04" db="EMBL/GenBank/DDBJ databases">
        <authorList>
            <person name="Rising A."/>
            <person name="Reimegard J."/>
            <person name="Sonavane S."/>
            <person name="Akerstrom W."/>
            <person name="Nylinder S."/>
            <person name="Hedman E."/>
            <person name="Kallberg Y."/>
        </authorList>
    </citation>
    <scope>NUCLEOTIDE SEQUENCE [LARGE SCALE GENOMIC DNA]</scope>
</reference>
<sequence>MVSFKIFTSFCKAKFNIRAELSHFYCNYSC</sequence>
<dbReference type="AlphaFoldDB" id="A0AAV2BEM2"/>
<organism evidence="1 2">
    <name type="scientific">Larinioides sclopetarius</name>
    <dbReference type="NCBI Taxonomy" id="280406"/>
    <lineage>
        <taxon>Eukaryota</taxon>
        <taxon>Metazoa</taxon>
        <taxon>Ecdysozoa</taxon>
        <taxon>Arthropoda</taxon>
        <taxon>Chelicerata</taxon>
        <taxon>Arachnida</taxon>
        <taxon>Araneae</taxon>
        <taxon>Araneomorphae</taxon>
        <taxon>Entelegynae</taxon>
        <taxon>Araneoidea</taxon>
        <taxon>Araneidae</taxon>
        <taxon>Larinioides</taxon>
    </lineage>
</organism>
<dbReference type="EMBL" id="CAXIEN010000351">
    <property type="protein sequence ID" value="CAL1294676.1"/>
    <property type="molecule type" value="Genomic_DNA"/>
</dbReference>
<evidence type="ECO:0000313" key="1">
    <source>
        <dbReference type="EMBL" id="CAL1294676.1"/>
    </source>
</evidence>
<name>A0AAV2BEM2_9ARAC</name>
<feature type="non-terminal residue" evidence="1">
    <location>
        <position position="30"/>
    </location>
</feature>
<evidence type="ECO:0000313" key="2">
    <source>
        <dbReference type="Proteomes" id="UP001497382"/>
    </source>
</evidence>
<comment type="caution">
    <text evidence="1">The sequence shown here is derived from an EMBL/GenBank/DDBJ whole genome shotgun (WGS) entry which is preliminary data.</text>
</comment>
<protein>
    <submittedName>
        <fullName evidence="1">Uncharacterized protein</fullName>
    </submittedName>
</protein>
<keyword evidence="2" id="KW-1185">Reference proteome</keyword>
<proteinExistence type="predicted"/>
<dbReference type="Proteomes" id="UP001497382">
    <property type="component" value="Unassembled WGS sequence"/>
</dbReference>
<accession>A0AAV2BEM2</accession>
<gene>
    <name evidence="1" type="ORF">LARSCL_LOCUS18863</name>
</gene>